<dbReference type="RefSeq" id="XP_751067.2">
    <property type="nucleotide sequence ID" value="XM_745974.2"/>
</dbReference>
<dbReference type="InParanoid" id="Q4WLY5"/>
<gene>
    <name evidence="2" type="ORF">AFUA_6G11870</name>
</gene>
<dbReference type="VEuPathDB" id="FungiDB:Afu6g11870"/>
<dbReference type="Proteomes" id="UP000002530">
    <property type="component" value="Unassembled WGS sequence"/>
</dbReference>
<dbReference type="EMBL" id="AAHF01000006">
    <property type="protein sequence ID" value="EAL89029.2"/>
    <property type="molecule type" value="Genomic_DNA"/>
</dbReference>
<comment type="caution">
    <text evidence="2">The sequence shown here is derived from an EMBL/GenBank/DDBJ whole genome shotgun (WGS) entry which is preliminary data.</text>
</comment>
<dbReference type="HOGENOM" id="CLU_727570_0_0_1"/>
<dbReference type="KEGG" id="afm:AFUA_6G11870"/>
<evidence type="ECO:0000256" key="1">
    <source>
        <dbReference type="SAM" id="MobiDB-lite"/>
    </source>
</evidence>
<dbReference type="OrthoDB" id="68328at2759"/>
<reference evidence="2 3" key="1">
    <citation type="journal article" date="2005" name="Nature">
        <title>Genomic sequence of the pathogenic and allergenic filamentous fungus Aspergillus fumigatus.</title>
        <authorList>
            <person name="Nierman W.C."/>
            <person name="Pain A."/>
            <person name="Anderson M.J."/>
            <person name="Wortman J.R."/>
            <person name="Kim H.S."/>
            <person name="Arroyo J."/>
            <person name="Berriman M."/>
            <person name="Abe K."/>
            <person name="Archer D.B."/>
            <person name="Bermejo C."/>
            <person name="Bennett J."/>
            <person name="Bowyer P."/>
            <person name="Chen D."/>
            <person name="Collins M."/>
            <person name="Coulsen R."/>
            <person name="Davies R."/>
            <person name="Dyer P.S."/>
            <person name="Farman M."/>
            <person name="Fedorova N."/>
            <person name="Fedorova N."/>
            <person name="Feldblyum T.V."/>
            <person name="Fischer R."/>
            <person name="Fosker N."/>
            <person name="Fraser A."/>
            <person name="Garcia J.L."/>
            <person name="Garcia M.J."/>
            <person name="Goble A."/>
            <person name="Goldman G.H."/>
            <person name="Gomi K."/>
            <person name="Griffith-Jones S."/>
            <person name="Gwilliam R."/>
            <person name="Haas B."/>
            <person name="Haas H."/>
            <person name="Harris D."/>
            <person name="Horiuchi H."/>
            <person name="Huang J."/>
            <person name="Humphray S."/>
            <person name="Jimenez J."/>
            <person name="Keller N."/>
            <person name="Khouri H."/>
            <person name="Kitamoto K."/>
            <person name="Kobayashi T."/>
            <person name="Konzack S."/>
            <person name="Kulkarni R."/>
            <person name="Kumagai T."/>
            <person name="Lafon A."/>
            <person name="Latge J.P."/>
            <person name="Li W."/>
            <person name="Lord A."/>
            <person name="Lu C."/>
            <person name="Majoros W.H."/>
            <person name="May G.S."/>
            <person name="Miller B.L."/>
            <person name="Mohamoud Y."/>
            <person name="Molina M."/>
            <person name="Monod M."/>
            <person name="Mouyna I."/>
            <person name="Mulligan S."/>
            <person name="Murphy L."/>
            <person name="O'Neil S."/>
            <person name="Paulsen I."/>
            <person name="Penalva M.A."/>
            <person name="Pertea M."/>
            <person name="Price C."/>
            <person name="Pritchard B.L."/>
            <person name="Quail M.A."/>
            <person name="Rabbinowitsch E."/>
            <person name="Rawlins N."/>
            <person name="Rajandream M.A."/>
            <person name="Reichard U."/>
            <person name="Renauld H."/>
            <person name="Robson G.D."/>
            <person name="Rodriguez de Cordoba S."/>
            <person name="Rodriguez-Pena J.M."/>
            <person name="Ronning C.M."/>
            <person name="Rutter S."/>
            <person name="Salzberg S.L."/>
            <person name="Sanchez M."/>
            <person name="Sanchez-Ferrero J.C."/>
            <person name="Saunders D."/>
            <person name="Seeger K."/>
            <person name="Squares R."/>
            <person name="Squares S."/>
            <person name="Takeuchi M."/>
            <person name="Tekaia F."/>
            <person name="Turner G."/>
            <person name="Vazquez de Aldana C.R."/>
            <person name="Weidman J."/>
            <person name="White O."/>
            <person name="Woodward J."/>
            <person name="Yu J.H."/>
            <person name="Fraser C."/>
            <person name="Galagan J.E."/>
            <person name="Asai K."/>
            <person name="Machida M."/>
            <person name="Hall N."/>
            <person name="Barrell B."/>
            <person name="Denning D.W."/>
        </authorList>
    </citation>
    <scope>NUCLEOTIDE SEQUENCE [LARGE SCALE GENOMIC DNA]</scope>
    <source>
        <strain evidence="2 3">Af293</strain>
    </source>
</reference>
<name>Q4WLY5_ASPFU</name>
<feature type="region of interest" description="Disordered" evidence="1">
    <location>
        <begin position="297"/>
        <end position="322"/>
    </location>
</feature>
<dbReference type="PANTHER" id="PTHR40618">
    <property type="entry name" value="B-ZIP TRANSCRIPTION FACTOR (EUROFUNG)-RELATED"/>
    <property type="match status" value="1"/>
</dbReference>
<dbReference type="AlphaFoldDB" id="Q4WLY5"/>
<keyword evidence="3" id="KW-1185">Reference proteome</keyword>
<protein>
    <submittedName>
        <fullName evidence="2">Uncharacterized protein</fullName>
    </submittedName>
</protein>
<dbReference type="PANTHER" id="PTHR40618:SF1">
    <property type="entry name" value="B-ZIP TRANSCRIPTION FACTOR (EUROFUNG)"/>
    <property type="match status" value="1"/>
</dbReference>
<dbReference type="eggNOG" id="ENOG502S6P7">
    <property type="taxonomic scope" value="Eukaryota"/>
</dbReference>
<accession>Q4WLY5</accession>
<feature type="compositionally biased region" description="Basic residues" evidence="1">
    <location>
        <begin position="301"/>
        <end position="317"/>
    </location>
</feature>
<evidence type="ECO:0000313" key="3">
    <source>
        <dbReference type="Proteomes" id="UP000002530"/>
    </source>
</evidence>
<sequence>MRTVIEEMTRLSEVAAEAQLHLSHPDIYASLERLQGIVADAYSPIEAGAPVEPSPDSSGQVQLISAQVQAPRQYPPTPPLPTRQHTYAFQEVRFARRLQRYCLEHAFRLYVDFRSDPREIHRVFRLVPCVRDRGKTQPRFRQLLMGGRADPLEVPSLPFYTVGGAGTHFPDVDEEGNAIYPANSRMPRRVLGVLPWPELGTKGGEEALEAYGLGGEWFDSRDVEGYLKLHGVDVNGGLFPTLHVAGGAAETDRSRSFVLDVEGFFSPGARWSGRSRAPPPTATILLLFLPPAWRSGWQGRRQQHPSQRRCRRGRRSKPAPVLHSGRFRETPLSHPGTPFAVLSAPATCSLLNTTHLCVVQSAAIAEHLYPIATVNLTLIN</sequence>
<dbReference type="GeneID" id="3508372"/>
<proteinExistence type="predicted"/>
<organism evidence="2 3">
    <name type="scientific">Aspergillus fumigatus (strain ATCC MYA-4609 / CBS 101355 / FGSC A1100 / Af293)</name>
    <name type="common">Neosartorya fumigata</name>
    <dbReference type="NCBI Taxonomy" id="330879"/>
    <lineage>
        <taxon>Eukaryota</taxon>
        <taxon>Fungi</taxon>
        <taxon>Dikarya</taxon>
        <taxon>Ascomycota</taxon>
        <taxon>Pezizomycotina</taxon>
        <taxon>Eurotiomycetes</taxon>
        <taxon>Eurotiomycetidae</taxon>
        <taxon>Eurotiales</taxon>
        <taxon>Aspergillaceae</taxon>
        <taxon>Aspergillus</taxon>
        <taxon>Aspergillus subgen. Fumigati</taxon>
    </lineage>
</organism>
<evidence type="ECO:0000313" key="2">
    <source>
        <dbReference type="EMBL" id="EAL89029.2"/>
    </source>
</evidence>